<gene>
    <name evidence="1" type="ORF">LCGC14_1808760</name>
</gene>
<reference evidence="1" key="1">
    <citation type="journal article" date="2015" name="Nature">
        <title>Complex archaea that bridge the gap between prokaryotes and eukaryotes.</title>
        <authorList>
            <person name="Spang A."/>
            <person name="Saw J.H."/>
            <person name="Jorgensen S.L."/>
            <person name="Zaremba-Niedzwiedzka K."/>
            <person name="Martijn J."/>
            <person name="Lind A.E."/>
            <person name="van Eijk R."/>
            <person name="Schleper C."/>
            <person name="Guy L."/>
            <person name="Ettema T.J."/>
        </authorList>
    </citation>
    <scope>NUCLEOTIDE SEQUENCE</scope>
</reference>
<organism evidence="1">
    <name type="scientific">marine sediment metagenome</name>
    <dbReference type="NCBI Taxonomy" id="412755"/>
    <lineage>
        <taxon>unclassified sequences</taxon>
        <taxon>metagenomes</taxon>
        <taxon>ecological metagenomes</taxon>
    </lineage>
</organism>
<protein>
    <submittedName>
        <fullName evidence="1">Uncharacterized protein</fullName>
    </submittedName>
</protein>
<sequence length="53" mass="6322">MTWKNSTILTWLDWWGYYTHIVYSNPITGFFRMGLPDKTKVDLQIIFLGLDKP</sequence>
<dbReference type="EMBL" id="LAZR01017534">
    <property type="protein sequence ID" value="KKM00009.1"/>
    <property type="molecule type" value="Genomic_DNA"/>
</dbReference>
<name>A0A0F9GMK7_9ZZZZ</name>
<proteinExistence type="predicted"/>
<comment type="caution">
    <text evidence="1">The sequence shown here is derived from an EMBL/GenBank/DDBJ whole genome shotgun (WGS) entry which is preliminary data.</text>
</comment>
<dbReference type="AlphaFoldDB" id="A0A0F9GMK7"/>
<evidence type="ECO:0000313" key="1">
    <source>
        <dbReference type="EMBL" id="KKM00009.1"/>
    </source>
</evidence>
<feature type="non-terminal residue" evidence="1">
    <location>
        <position position="53"/>
    </location>
</feature>
<accession>A0A0F9GMK7</accession>